<protein>
    <submittedName>
        <fullName evidence="1">Uncharacterized protein</fullName>
    </submittedName>
</protein>
<reference evidence="1" key="1">
    <citation type="submission" date="2021-10" db="EMBL/GenBank/DDBJ databases">
        <title>Melipona bicolor Genome sequencing and assembly.</title>
        <authorList>
            <person name="Araujo N.S."/>
            <person name="Arias M.C."/>
        </authorList>
    </citation>
    <scope>NUCLEOTIDE SEQUENCE</scope>
    <source>
        <strain evidence="1">USP_2M_L1-L4_2017</strain>
        <tissue evidence="1">Whole body</tissue>
    </source>
</reference>
<dbReference type="Proteomes" id="UP001177670">
    <property type="component" value="Unassembled WGS sequence"/>
</dbReference>
<gene>
    <name evidence="1" type="ORF">K0M31_001971</name>
</gene>
<comment type="caution">
    <text evidence="1">The sequence shown here is derived from an EMBL/GenBank/DDBJ whole genome shotgun (WGS) entry which is preliminary data.</text>
</comment>
<name>A0AA40KYQ8_9HYME</name>
<proteinExistence type="predicted"/>
<dbReference type="EMBL" id="JAHYIQ010000001">
    <property type="protein sequence ID" value="KAK1137462.1"/>
    <property type="molecule type" value="Genomic_DNA"/>
</dbReference>
<organism evidence="1 2">
    <name type="scientific">Melipona bicolor</name>
    <dbReference type="NCBI Taxonomy" id="60889"/>
    <lineage>
        <taxon>Eukaryota</taxon>
        <taxon>Metazoa</taxon>
        <taxon>Ecdysozoa</taxon>
        <taxon>Arthropoda</taxon>
        <taxon>Hexapoda</taxon>
        <taxon>Insecta</taxon>
        <taxon>Pterygota</taxon>
        <taxon>Neoptera</taxon>
        <taxon>Endopterygota</taxon>
        <taxon>Hymenoptera</taxon>
        <taxon>Apocrita</taxon>
        <taxon>Aculeata</taxon>
        <taxon>Apoidea</taxon>
        <taxon>Anthophila</taxon>
        <taxon>Apidae</taxon>
        <taxon>Melipona</taxon>
    </lineage>
</organism>
<evidence type="ECO:0000313" key="2">
    <source>
        <dbReference type="Proteomes" id="UP001177670"/>
    </source>
</evidence>
<evidence type="ECO:0000313" key="1">
    <source>
        <dbReference type="EMBL" id="KAK1137462.1"/>
    </source>
</evidence>
<sequence length="114" mass="12965">MIDKEHKGVHSWHDKTIAKIVHTESTMTGHRCHKDHAWFMRDHASKKMMSQILGYLTKLIIRGHNNSNIQDNLLLENTKTNPSATLSSLQSTPDTTLLLVVICIGIRYTYVALV</sequence>
<dbReference type="AlphaFoldDB" id="A0AA40KYQ8"/>
<keyword evidence="2" id="KW-1185">Reference proteome</keyword>
<accession>A0AA40KYQ8</accession>